<evidence type="ECO:0000256" key="3">
    <source>
        <dbReference type="ARBA" id="ARBA00023136"/>
    </source>
</evidence>
<evidence type="ECO:0000313" key="7">
    <source>
        <dbReference type="Proteomes" id="UP000192247"/>
    </source>
</evidence>
<dbReference type="PANTHER" id="PTHR22914">
    <property type="entry name" value="CHITIN SYNTHASE"/>
    <property type="match status" value="1"/>
</dbReference>
<dbReference type="InterPro" id="IPR004835">
    <property type="entry name" value="Chitin_synth"/>
</dbReference>
<organism evidence="6 7">
    <name type="scientific">Tropilaelaps mercedesae</name>
    <dbReference type="NCBI Taxonomy" id="418985"/>
    <lineage>
        <taxon>Eukaryota</taxon>
        <taxon>Metazoa</taxon>
        <taxon>Ecdysozoa</taxon>
        <taxon>Arthropoda</taxon>
        <taxon>Chelicerata</taxon>
        <taxon>Arachnida</taxon>
        <taxon>Acari</taxon>
        <taxon>Parasitiformes</taxon>
        <taxon>Mesostigmata</taxon>
        <taxon>Gamasina</taxon>
        <taxon>Dermanyssoidea</taxon>
        <taxon>Laelapidae</taxon>
        <taxon>Tropilaelaps</taxon>
    </lineage>
</organism>
<feature type="region of interest" description="Disordered" evidence="4">
    <location>
        <begin position="181"/>
        <end position="207"/>
    </location>
</feature>
<keyword evidence="7" id="KW-1185">Reference proteome</keyword>
<keyword evidence="2 5" id="KW-0812">Transmembrane</keyword>
<reference evidence="6 7" key="1">
    <citation type="journal article" date="2017" name="Gigascience">
        <title>Draft genome of the honey bee ectoparasitic mite, Tropilaelaps mercedesae, is shaped by the parasitic life history.</title>
        <authorList>
            <person name="Dong X."/>
            <person name="Armstrong S.D."/>
            <person name="Xia D."/>
            <person name="Makepeace B.L."/>
            <person name="Darby A.C."/>
            <person name="Kadowaki T."/>
        </authorList>
    </citation>
    <scope>NUCLEOTIDE SEQUENCE [LARGE SCALE GENOMIC DNA]</scope>
    <source>
        <strain evidence="6">Wuxi-XJTLU</strain>
    </source>
</reference>
<keyword evidence="3 5" id="KW-0472">Membrane</keyword>
<accession>A0A1V9X1J2</accession>
<dbReference type="PANTHER" id="PTHR22914:SF42">
    <property type="entry name" value="CHITIN SYNTHASE"/>
    <property type="match status" value="1"/>
</dbReference>
<dbReference type="STRING" id="418985.A0A1V9X1J2"/>
<gene>
    <name evidence="6" type="ORF">BIW11_13614</name>
</gene>
<feature type="transmembrane region" description="Helical" evidence="5">
    <location>
        <begin position="33"/>
        <end position="53"/>
    </location>
</feature>
<sequence>QILIAQILSAGYALLMMAVMVGTAIQITEDGAGSPSAIFLLSLSGSMVVAALMHPQEFSCVIPGILYFLSIPSMYLLLILYSLINLNVVSWGTRETVQKKTQKELEEESCSRSVSTLTLADQLDIGDSESRLTHLQLKLVGCPWATGLDARVPNEGKRKNQRGQKPGRLPLMHDESLVADTTERPGFGQSGRRYIQTDRPPPPDQMTAEFVCFKPPRPRFRQAKALSRPPVRHAFGPSDGHINSCCTAANVAMERKALEEEMKLKKNKKLLGLFDLNGESSDGIFGMTNLFTCMICSNPRNQEEKLQLASIADSLNLLSKKIRKCLGELSPVSCRPESGTLTPKTTRRAEVVYRKESRDGRVLISGTRPVFVLVRLSARFTKTRNATYCVPPIVRPFSERCLFGTPTTKYKPFRIESSDPLHKNEWRAITAFCLLLNSTFPPETIAYHLCVYRKCQP</sequence>
<proteinExistence type="predicted"/>
<dbReference type="GO" id="GO:0071944">
    <property type="term" value="C:cell periphery"/>
    <property type="evidence" value="ECO:0007669"/>
    <property type="project" value="TreeGrafter"/>
</dbReference>
<dbReference type="OrthoDB" id="370884at2759"/>
<keyword evidence="5" id="KW-1133">Transmembrane helix</keyword>
<evidence type="ECO:0000256" key="1">
    <source>
        <dbReference type="ARBA" id="ARBA00004141"/>
    </source>
</evidence>
<dbReference type="InParanoid" id="A0A1V9X1J2"/>
<dbReference type="GO" id="GO:0016020">
    <property type="term" value="C:membrane"/>
    <property type="evidence" value="ECO:0007669"/>
    <property type="project" value="UniProtKB-SubCell"/>
</dbReference>
<dbReference type="AlphaFoldDB" id="A0A1V9X1J2"/>
<evidence type="ECO:0000256" key="5">
    <source>
        <dbReference type="SAM" id="Phobius"/>
    </source>
</evidence>
<feature type="non-terminal residue" evidence="6">
    <location>
        <position position="1"/>
    </location>
</feature>
<dbReference type="GO" id="GO:0004100">
    <property type="term" value="F:chitin synthase activity"/>
    <property type="evidence" value="ECO:0007669"/>
    <property type="project" value="InterPro"/>
</dbReference>
<dbReference type="EMBL" id="MNPL01029358">
    <property type="protein sequence ID" value="OQR67281.1"/>
    <property type="molecule type" value="Genomic_DNA"/>
</dbReference>
<evidence type="ECO:0000313" key="6">
    <source>
        <dbReference type="EMBL" id="OQR67281.1"/>
    </source>
</evidence>
<feature type="transmembrane region" description="Helical" evidence="5">
    <location>
        <begin position="65"/>
        <end position="84"/>
    </location>
</feature>
<evidence type="ECO:0000256" key="4">
    <source>
        <dbReference type="SAM" id="MobiDB-lite"/>
    </source>
</evidence>
<name>A0A1V9X1J2_9ACAR</name>
<feature type="transmembrane region" description="Helical" evidence="5">
    <location>
        <begin position="7"/>
        <end position="27"/>
    </location>
</feature>
<comment type="subcellular location">
    <subcellularLocation>
        <location evidence="1">Membrane</location>
        <topology evidence="1">Multi-pass membrane protein</topology>
    </subcellularLocation>
</comment>
<evidence type="ECO:0000256" key="2">
    <source>
        <dbReference type="ARBA" id="ARBA00022692"/>
    </source>
</evidence>
<dbReference type="Proteomes" id="UP000192247">
    <property type="component" value="Unassembled WGS sequence"/>
</dbReference>
<comment type="caution">
    <text evidence="6">The sequence shown here is derived from an EMBL/GenBank/DDBJ whole genome shotgun (WGS) entry which is preliminary data.</text>
</comment>
<dbReference type="GO" id="GO:0006031">
    <property type="term" value="P:chitin biosynthetic process"/>
    <property type="evidence" value="ECO:0007669"/>
    <property type="project" value="TreeGrafter"/>
</dbReference>
<protein>
    <submittedName>
        <fullName evidence="6">Chitin synthase B-like</fullName>
    </submittedName>
</protein>